<comment type="caution">
    <text evidence="1">The sequence shown here is derived from an EMBL/GenBank/DDBJ whole genome shotgun (WGS) entry which is preliminary data.</text>
</comment>
<organism evidence="1 2">
    <name type="scientific">Caerostris extrusa</name>
    <name type="common">Bark spider</name>
    <name type="synonym">Caerostris bankana</name>
    <dbReference type="NCBI Taxonomy" id="172846"/>
    <lineage>
        <taxon>Eukaryota</taxon>
        <taxon>Metazoa</taxon>
        <taxon>Ecdysozoa</taxon>
        <taxon>Arthropoda</taxon>
        <taxon>Chelicerata</taxon>
        <taxon>Arachnida</taxon>
        <taxon>Araneae</taxon>
        <taxon>Araneomorphae</taxon>
        <taxon>Entelegynae</taxon>
        <taxon>Araneoidea</taxon>
        <taxon>Araneidae</taxon>
        <taxon>Caerostris</taxon>
    </lineage>
</organism>
<evidence type="ECO:0000313" key="1">
    <source>
        <dbReference type="EMBL" id="GIY85654.1"/>
    </source>
</evidence>
<gene>
    <name evidence="1" type="ORF">CEXT_651971</name>
</gene>
<reference evidence="1 2" key="1">
    <citation type="submission" date="2021-06" db="EMBL/GenBank/DDBJ databases">
        <title>Caerostris extrusa draft genome.</title>
        <authorList>
            <person name="Kono N."/>
            <person name="Arakawa K."/>
        </authorList>
    </citation>
    <scope>NUCLEOTIDE SEQUENCE [LARGE SCALE GENOMIC DNA]</scope>
</reference>
<dbReference type="Proteomes" id="UP001054945">
    <property type="component" value="Unassembled WGS sequence"/>
</dbReference>
<sequence length="88" mass="10062">MRNRHHKLSTQAIARGRCRTLSHSKNTIPSCKPNPPNPCHPLTISSILTPLVTSLRLHFNKRDPLLTLAEEEVFYERMIPIQKTVPVL</sequence>
<proteinExistence type="predicted"/>
<dbReference type="EMBL" id="BPLR01016672">
    <property type="protein sequence ID" value="GIY85654.1"/>
    <property type="molecule type" value="Genomic_DNA"/>
</dbReference>
<name>A0AAV4WVI9_CAEEX</name>
<keyword evidence="2" id="KW-1185">Reference proteome</keyword>
<dbReference type="AlphaFoldDB" id="A0AAV4WVI9"/>
<protein>
    <submittedName>
        <fullName evidence="1">Uncharacterized protein</fullName>
    </submittedName>
</protein>
<accession>A0AAV4WVI9</accession>
<evidence type="ECO:0000313" key="2">
    <source>
        <dbReference type="Proteomes" id="UP001054945"/>
    </source>
</evidence>